<evidence type="ECO:0000313" key="2">
    <source>
        <dbReference type="EMBL" id="MZR13228.1"/>
    </source>
</evidence>
<dbReference type="Proteomes" id="UP000467322">
    <property type="component" value="Unassembled WGS sequence"/>
</dbReference>
<dbReference type="RefSeq" id="WP_161351329.1">
    <property type="nucleotide sequence ID" value="NZ_WTUX01000011.1"/>
</dbReference>
<sequence length="93" mass="9676">MSGAITLPPKLDLRAAGPLRDEILSHSGQDLTLDAGAVTHLGALSLQVIRAAARSWAVAGRSLTISNVSTDLADQLALLGFSADSVTRWEAQP</sequence>
<dbReference type="PROSITE" id="PS50801">
    <property type="entry name" value="STAS"/>
    <property type="match status" value="1"/>
</dbReference>
<dbReference type="InterPro" id="IPR036513">
    <property type="entry name" value="STAS_dom_sf"/>
</dbReference>
<comment type="caution">
    <text evidence="2">The sequence shown here is derived from an EMBL/GenBank/DDBJ whole genome shotgun (WGS) entry which is preliminary data.</text>
</comment>
<dbReference type="InterPro" id="IPR002645">
    <property type="entry name" value="STAS_dom"/>
</dbReference>
<organism evidence="2 3">
    <name type="scientific">Maritimibacter harenae</name>
    <dbReference type="NCBI Taxonomy" id="2606218"/>
    <lineage>
        <taxon>Bacteria</taxon>
        <taxon>Pseudomonadati</taxon>
        <taxon>Pseudomonadota</taxon>
        <taxon>Alphaproteobacteria</taxon>
        <taxon>Rhodobacterales</taxon>
        <taxon>Roseobacteraceae</taxon>
        <taxon>Maritimibacter</taxon>
    </lineage>
</organism>
<dbReference type="EMBL" id="WTUX01000011">
    <property type="protein sequence ID" value="MZR13228.1"/>
    <property type="molecule type" value="Genomic_DNA"/>
</dbReference>
<keyword evidence="3" id="KW-1185">Reference proteome</keyword>
<name>A0A845M494_9RHOB</name>
<accession>A0A845M494</accession>
<proteinExistence type="predicted"/>
<feature type="domain" description="STAS" evidence="1">
    <location>
        <begin position="1"/>
        <end position="93"/>
    </location>
</feature>
<gene>
    <name evidence="2" type="ORF">GQE99_09380</name>
</gene>
<evidence type="ECO:0000259" key="1">
    <source>
        <dbReference type="PROSITE" id="PS50801"/>
    </source>
</evidence>
<reference evidence="2 3" key="1">
    <citation type="submission" date="2019-12" db="EMBL/GenBank/DDBJ databases">
        <title>Maritimibacter sp. nov. sp. isolated from sea sand.</title>
        <authorList>
            <person name="Kim J."/>
            <person name="Jeong S.E."/>
            <person name="Jung H.S."/>
            <person name="Jeon C.O."/>
        </authorList>
    </citation>
    <scope>NUCLEOTIDE SEQUENCE [LARGE SCALE GENOMIC DNA]</scope>
    <source>
        <strain evidence="2 3">DP07</strain>
    </source>
</reference>
<dbReference type="AlphaFoldDB" id="A0A845M494"/>
<dbReference type="Pfam" id="PF13466">
    <property type="entry name" value="STAS_2"/>
    <property type="match status" value="1"/>
</dbReference>
<dbReference type="Gene3D" id="3.30.750.24">
    <property type="entry name" value="STAS domain"/>
    <property type="match status" value="1"/>
</dbReference>
<protein>
    <submittedName>
        <fullName evidence="2">STAS domain-containing protein</fullName>
    </submittedName>
</protein>
<evidence type="ECO:0000313" key="3">
    <source>
        <dbReference type="Proteomes" id="UP000467322"/>
    </source>
</evidence>
<dbReference type="InterPro" id="IPR058548">
    <property type="entry name" value="MlaB-like_STAS"/>
</dbReference>
<dbReference type="SUPFAM" id="SSF52091">
    <property type="entry name" value="SpoIIaa-like"/>
    <property type="match status" value="1"/>
</dbReference>